<feature type="region of interest" description="Disordered" evidence="1">
    <location>
        <begin position="70"/>
        <end position="89"/>
    </location>
</feature>
<proteinExistence type="predicted"/>
<feature type="region of interest" description="Disordered" evidence="1">
    <location>
        <begin position="1"/>
        <end position="36"/>
    </location>
</feature>
<accession>A0A2R6XJC2</accession>
<reference evidence="3" key="1">
    <citation type="journal article" date="2017" name="Cell">
        <title>Insights into land plant evolution garnered from the Marchantia polymorpha genome.</title>
        <authorList>
            <person name="Bowman J.L."/>
            <person name="Kohchi T."/>
            <person name="Yamato K.T."/>
            <person name="Jenkins J."/>
            <person name="Shu S."/>
            <person name="Ishizaki K."/>
            <person name="Yamaoka S."/>
            <person name="Nishihama R."/>
            <person name="Nakamura Y."/>
            <person name="Berger F."/>
            <person name="Adam C."/>
            <person name="Aki S.S."/>
            <person name="Althoff F."/>
            <person name="Araki T."/>
            <person name="Arteaga-Vazquez M.A."/>
            <person name="Balasubrmanian S."/>
            <person name="Barry K."/>
            <person name="Bauer D."/>
            <person name="Boehm C.R."/>
            <person name="Briginshaw L."/>
            <person name="Caballero-Perez J."/>
            <person name="Catarino B."/>
            <person name="Chen F."/>
            <person name="Chiyoda S."/>
            <person name="Chovatia M."/>
            <person name="Davies K.M."/>
            <person name="Delmans M."/>
            <person name="Demura T."/>
            <person name="Dierschke T."/>
            <person name="Dolan L."/>
            <person name="Dorantes-Acosta A.E."/>
            <person name="Eklund D.M."/>
            <person name="Florent S.N."/>
            <person name="Flores-Sandoval E."/>
            <person name="Fujiyama A."/>
            <person name="Fukuzawa H."/>
            <person name="Galik B."/>
            <person name="Grimanelli D."/>
            <person name="Grimwood J."/>
            <person name="Grossniklaus U."/>
            <person name="Hamada T."/>
            <person name="Haseloff J."/>
            <person name="Hetherington A.J."/>
            <person name="Higo A."/>
            <person name="Hirakawa Y."/>
            <person name="Hundley H.N."/>
            <person name="Ikeda Y."/>
            <person name="Inoue K."/>
            <person name="Inoue S.I."/>
            <person name="Ishida S."/>
            <person name="Jia Q."/>
            <person name="Kakita M."/>
            <person name="Kanazawa T."/>
            <person name="Kawai Y."/>
            <person name="Kawashima T."/>
            <person name="Kennedy M."/>
            <person name="Kinose K."/>
            <person name="Kinoshita T."/>
            <person name="Kohara Y."/>
            <person name="Koide E."/>
            <person name="Komatsu K."/>
            <person name="Kopischke S."/>
            <person name="Kubo M."/>
            <person name="Kyozuka J."/>
            <person name="Lagercrantz U."/>
            <person name="Lin S.S."/>
            <person name="Lindquist E."/>
            <person name="Lipzen A.M."/>
            <person name="Lu C.W."/>
            <person name="De Luna E."/>
            <person name="Martienssen R.A."/>
            <person name="Minamino N."/>
            <person name="Mizutani M."/>
            <person name="Mizutani M."/>
            <person name="Mochizuki N."/>
            <person name="Monte I."/>
            <person name="Mosher R."/>
            <person name="Nagasaki H."/>
            <person name="Nakagami H."/>
            <person name="Naramoto S."/>
            <person name="Nishitani K."/>
            <person name="Ohtani M."/>
            <person name="Okamoto T."/>
            <person name="Okumura M."/>
            <person name="Phillips J."/>
            <person name="Pollak B."/>
            <person name="Reinders A."/>
            <person name="Rovekamp M."/>
            <person name="Sano R."/>
            <person name="Sawa S."/>
            <person name="Schmid M.W."/>
            <person name="Shirakawa M."/>
            <person name="Solano R."/>
            <person name="Spunde A."/>
            <person name="Suetsugu N."/>
            <person name="Sugano S."/>
            <person name="Sugiyama A."/>
            <person name="Sun R."/>
            <person name="Suzuki Y."/>
            <person name="Takenaka M."/>
            <person name="Takezawa D."/>
            <person name="Tomogane H."/>
            <person name="Tsuzuki M."/>
            <person name="Ueda T."/>
            <person name="Umeda M."/>
            <person name="Ward J.M."/>
            <person name="Watanabe Y."/>
            <person name="Yazaki K."/>
            <person name="Yokoyama R."/>
            <person name="Yoshitake Y."/>
            <person name="Yotsui I."/>
            <person name="Zachgo S."/>
            <person name="Schmutz J."/>
        </authorList>
    </citation>
    <scope>NUCLEOTIDE SEQUENCE [LARGE SCALE GENOMIC DNA]</scope>
    <source>
        <strain evidence="3">Tak-1</strain>
    </source>
</reference>
<sequence>MDGNRGKLVAAEEGGERRSGHDMHSKNSKRLAPLDARRLEHRTSSRISLADVNLFYAPTQHLRQIHMTEKAGALDDDPPLQKLLPKRASETDQSINRFRIRDIDRPLAAELPARALNHSLIEPGFSPRPALRGPGVPSSPRQSESHAQAQAQAWRNVGNSLILALAPREGVGFKSHAQAQAQAWRNVGYTRILALAPDQQPGRKGSLYEPYLDRADATCSTGEGGSDLPTLRILKIGSSWRAAWTLQGVADAAPATPSGAYSPPIGPGLRGSEPGRRLRIFRASSVRDGEGLGLGLCLPPALDLDRSASLPRRRGPAFLAAFPPCLPQALLVFEANIAWDRTSSSSSSSSWMALKVVLDSSDSRRPVSSSSRPIHTIPSHPIASHRIADSRCFSPHRFVNFVESFAR</sequence>
<dbReference type="EMBL" id="KZ772684">
    <property type="protein sequence ID" value="PTQ46227.1"/>
    <property type="molecule type" value="Genomic_DNA"/>
</dbReference>
<dbReference type="Proteomes" id="UP000244005">
    <property type="component" value="Unassembled WGS sequence"/>
</dbReference>
<name>A0A2R6XJC2_MARPO</name>
<dbReference type="AlphaFoldDB" id="A0A2R6XJC2"/>
<gene>
    <name evidence="2" type="ORF">MARPO_0012s0155</name>
</gene>
<evidence type="ECO:0000313" key="3">
    <source>
        <dbReference type="Proteomes" id="UP000244005"/>
    </source>
</evidence>
<feature type="region of interest" description="Disordered" evidence="1">
    <location>
        <begin position="120"/>
        <end position="151"/>
    </location>
</feature>
<keyword evidence="3" id="KW-1185">Reference proteome</keyword>
<protein>
    <submittedName>
        <fullName evidence="2">Uncharacterized protein</fullName>
    </submittedName>
</protein>
<organism evidence="2 3">
    <name type="scientific">Marchantia polymorpha</name>
    <name type="common">Common liverwort</name>
    <name type="synonym">Marchantia aquatica</name>
    <dbReference type="NCBI Taxonomy" id="3197"/>
    <lineage>
        <taxon>Eukaryota</taxon>
        <taxon>Viridiplantae</taxon>
        <taxon>Streptophyta</taxon>
        <taxon>Embryophyta</taxon>
        <taxon>Marchantiophyta</taxon>
        <taxon>Marchantiopsida</taxon>
        <taxon>Marchantiidae</taxon>
        <taxon>Marchantiales</taxon>
        <taxon>Marchantiaceae</taxon>
        <taxon>Marchantia</taxon>
    </lineage>
</organism>
<evidence type="ECO:0000256" key="1">
    <source>
        <dbReference type="SAM" id="MobiDB-lite"/>
    </source>
</evidence>
<evidence type="ECO:0000313" key="2">
    <source>
        <dbReference type="EMBL" id="PTQ46227.1"/>
    </source>
</evidence>
<feature type="compositionally biased region" description="Basic and acidic residues" evidence="1">
    <location>
        <begin position="14"/>
        <end position="25"/>
    </location>
</feature>